<gene>
    <name evidence="4" type="ORF">ACHAWO_008105</name>
</gene>
<name>A0ABD3NTI1_9STRA</name>
<dbReference type="EMBL" id="JALLPJ020000949">
    <property type="protein sequence ID" value="KAL3779199.1"/>
    <property type="molecule type" value="Genomic_DNA"/>
</dbReference>
<organism evidence="4 5">
    <name type="scientific">Cyclotella atomus</name>
    <dbReference type="NCBI Taxonomy" id="382360"/>
    <lineage>
        <taxon>Eukaryota</taxon>
        <taxon>Sar</taxon>
        <taxon>Stramenopiles</taxon>
        <taxon>Ochrophyta</taxon>
        <taxon>Bacillariophyta</taxon>
        <taxon>Coscinodiscophyceae</taxon>
        <taxon>Thalassiosirophycidae</taxon>
        <taxon>Stephanodiscales</taxon>
        <taxon>Stephanodiscaceae</taxon>
        <taxon>Cyclotella</taxon>
    </lineage>
</organism>
<keyword evidence="3" id="KW-0732">Signal</keyword>
<evidence type="ECO:0000256" key="1">
    <source>
        <dbReference type="SAM" id="MobiDB-lite"/>
    </source>
</evidence>
<comment type="caution">
    <text evidence="4">The sequence shown here is derived from an EMBL/GenBank/DDBJ whole genome shotgun (WGS) entry which is preliminary data.</text>
</comment>
<keyword evidence="5" id="KW-1185">Reference proteome</keyword>
<keyword evidence="2" id="KW-0472">Membrane</keyword>
<evidence type="ECO:0000313" key="5">
    <source>
        <dbReference type="Proteomes" id="UP001530400"/>
    </source>
</evidence>
<evidence type="ECO:0000256" key="2">
    <source>
        <dbReference type="SAM" id="Phobius"/>
    </source>
</evidence>
<keyword evidence="2" id="KW-1133">Transmembrane helix</keyword>
<accession>A0ABD3NTI1</accession>
<sequence>MNRLIFSCLALANAIVHCSASSNSIKVRRHSKRRRRLAGKSSKSDLDYYGLSVGSVDAEYTAKSSKTGLNNHDDLSVGSIDAEYISKSSKTSFYYHNLSVGSVDAEYIAKSAKANPVDAAVSSKSSKLAKDDGAGSTSSNLFEHVGENDGTAEAATNSKSAKSKASKSAKLEEDASNIFEGDSTTESDSPLQMPSVLSIDTSTILVEDHQSTSSADSLPPPGANVPAPTNAPLLSESVITPVLINNNNNLQARTPKGEEAFLFDTTDKSSEKYTPWTASNTDTIGHTTKIQDANNNNLALEYGLVTAAVVLILATAGLIATRRKAVMEDRGKSLSLDSLS</sequence>
<protein>
    <submittedName>
        <fullName evidence="4">Uncharacterized protein</fullName>
    </submittedName>
</protein>
<evidence type="ECO:0000256" key="3">
    <source>
        <dbReference type="SAM" id="SignalP"/>
    </source>
</evidence>
<proteinExistence type="predicted"/>
<feature type="transmembrane region" description="Helical" evidence="2">
    <location>
        <begin position="299"/>
        <end position="320"/>
    </location>
</feature>
<dbReference type="Proteomes" id="UP001530400">
    <property type="component" value="Unassembled WGS sequence"/>
</dbReference>
<feature type="compositionally biased region" description="Polar residues" evidence="1">
    <location>
        <begin position="182"/>
        <end position="192"/>
    </location>
</feature>
<reference evidence="4 5" key="1">
    <citation type="submission" date="2024-10" db="EMBL/GenBank/DDBJ databases">
        <title>Updated reference genomes for cyclostephanoid diatoms.</title>
        <authorList>
            <person name="Roberts W.R."/>
            <person name="Alverson A.J."/>
        </authorList>
    </citation>
    <scope>NUCLEOTIDE SEQUENCE [LARGE SCALE GENOMIC DNA]</scope>
    <source>
        <strain evidence="4 5">AJA010-31</strain>
    </source>
</reference>
<feature type="signal peptide" evidence="3">
    <location>
        <begin position="1"/>
        <end position="20"/>
    </location>
</feature>
<keyword evidence="2" id="KW-0812">Transmembrane</keyword>
<feature type="region of interest" description="Disordered" evidence="1">
    <location>
        <begin position="119"/>
        <end position="193"/>
    </location>
</feature>
<dbReference type="AlphaFoldDB" id="A0ABD3NTI1"/>
<evidence type="ECO:0000313" key="4">
    <source>
        <dbReference type="EMBL" id="KAL3779199.1"/>
    </source>
</evidence>
<feature type="chain" id="PRO_5044866666" evidence="3">
    <location>
        <begin position="21"/>
        <end position="340"/>
    </location>
</feature>